<dbReference type="OrthoDB" id="7668193at2759"/>
<dbReference type="Gene3D" id="2.130.10.10">
    <property type="entry name" value="YVTN repeat-like/Quinoprotein amine dehydrogenase"/>
    <property type="match status" value="2"/>
</dbReference>
<evidence type="ECO:0000313" key="7">
    <source>
        <dbReference type="EMBL" id="ODV95218.1"/>
    </source>
</evidence>
<dbReference type="InterPro" id="IPR015943">
    <property type="entry name" value="WD40/YVTN_repeat-like_dom_sf"/>
</dbReference>
<protein>
    <recommendedName>
        <fullName evidence="6">ASTRA-associated protein 1</fullName>
    </recommendedName>
</protein>
<dbReference type="PANTHER" id="PTHR19854">
    <property type="entry name" value="TRANSDUCIN BETA-LIKE 3"/>
    <property type="match status" value="1"/>
</dbReference>
<keyword evidence="8" id="KW-1185">Reference proteome</keyword>
<dbReference type="InterPro" id="IPR036322">
    <property type="entry name" value="WD40_repeat_dom_sf"/>
</dbReference>
<keyword evidence="1" id="KW-0853">WD repeat</keyword>
<reference evidence="8" key="1">
    <citation type="submission" date="2016-05" db="EMBL/GenBank/DDBJ databases">
        <title>Comparative genomics of biotechnologically important yeasts.</title>
        <authorList>
            <consortium name="DOE Joint Genome Institute"/>
            <person name="Riley R."/>
            <person name="Haridas S."/>
            <person name="Wolfe K.H."/>
            <person name="Lopes M.R."/>
            <person name="Hittinger C.T."/>
            <person name="Goker M."/>
            <person name="Salamov A."/>
            <person name="Wisecaver J."/>
            <person name="Long T.M."/>
            <person name="Aerts A.L."/>
            <person name="Barry K."/>
            <person name="Choi C."/>
            <person name="Clum A."/>
            <person name="Coughlan A.Y."/>
            <person name="Deshpande S."/>
            <person name="Douglass A.P."/>
            <person name="Hanson S.J."/>
            <person name="Klenk H.-P."/>
            <person name="Labutti K."/>
            <person name="Lapidus A."/>
            <person name="Lindquist E."/>
            <person name="Lipzen A."/>
            <person name="Meier-Kolthoff J.P."/>
            <person name="Ohm R.A."/>
            <person name="Otillar R.P."/>
            <person name="Pangilinan J."/>
            <person name="Peng Y."/>
            <person name="Rokas A."/>
            <person name="Rosa C.A."/>
            <person name="Scheuner C."/>
            <person name="Sibirny A.A."/>
            <person name="Slot J.C."/>
            <person name="Stielow J.B."/>
            <person name="Sun H."/>
            <person name="Kurtzman C.P."/>
            <person name="Blackwell M."/>
            <person name="Grigoriev I.V."/>
            <person name="Jeffries T.W."/>
        </authorList>
    </citation>
    <scope>NUCLEOTIDE SEQUENCE [LARGE SCALE GENOMIC DNA]</scope>
    <source>
        <strain evidence="8">NRRL Y-2460</strain>
    </source>
</reference>
<comment type="function">
    <text evidence="4">Component of the ASTRA complex involved in chromatin remodeling.</text>
</comment>
<keyword evidence="3" id="KW-0156">Chromatin regulator</keyword>
<evidence type="ECO:0000313" key="8">
    <source>
        <dbReference type="Proteomes" id="UP000094236"/>
    </source>
</evidence>
<comment type="similarity">
    <text evidence="5">Belongs to the WD repeat ASA1 family.</text>
</comment>
<evidence type="ECO:0000256" key="1">
    <source>
        <dbReference type="ARBA" id="ARBA00022574"/>
    </source>
</evidence>
<keyword evidence="2" id="KW-0677">Repeat</keyword>
<dbReference type="STRING" id="669874.A0A1E4TU65"/>
<organism evidence="7 8">
    <name type="scientific">Pachysolen tannophilus NRRL Y-2460</name>
    <dbReference type="NCBI Taxonomy" id="669874"/>
    <lineage>
        <taxon>Eukaryota</taxon>
        <taxon>Fungi</taxon>
        <taxon>Dikarya</taxon>
        <taxon>Ascomycota</taxon>
        <taxon>Saccharomycotina</taxon>
        <taxon>Pichiomycetes</taxon>
        <taxon>Pachysolenaceae</taxon>
        <taxon>Pachysolen</taxon>
    </lineage>
</organism>
<dbReference type="GO" id="GO:0006325">
    <property type="term" value="P:chromatin organization"/>
    <property type="evidence" value="ECO:0007669"/>
    <property type="project" value="UniProtKB-KW"/>
</dbReference>
<proteinExistence type="inferred from homology"/>
<sequence length="467" mass="53373">MLKTSFGDSDSKYERLVPLATLRGHTKSISTFQYIYLPSNLCYIEKSSLTVENKTYVQLLTPTLLTADELGWLIWWDLNTKRPLGVWKGHDATILTIKQLGIDWRLDAVKGYAVPIIKDFKVFGKVLTHGKDSEIKIWNLFEMLDNDFSSFKFQIVHSKKLPIENCDNIEKLWPSSCYYKIPVNTLNYSNVDIIGRQLITPSTINSNNFDIFLLQLNAEDKLSRIFKDISITEKIETNFDSNIMKNRDFGIIMKFKWINEFEVAIGYESGHVAIFNLDFVKKQVNILKLDSTHSPHPILALDYDILHNRIISSSAGGKLSFISLNDKDLITTENIKHNGISSISSRSDGLLAVTTWNGYTRVYNTNTNNNTNNNTMTLKFKINRFTPSVAVNAINLENKEGIDSKIKSVIVLFAEIQQNYTQANTDKSLSYNNGTSKLIVRNRDKTSFDRRYMCVGFNDGRVVVYDI</sequence>
<evidence type="ECO:0000256" key="4">
    <source>
        <dbReference type="ARBA" id="ARBA00037338"/>
    </source>
</evidence>
<evidence type="ECO:0000256" key="5">
    <source>
        <dbReference type="ARBA" id="ARBA00037931"/>
    </source>
</evidence>
<name>A0A1E4TU65_PACTA</name>
<evidence type="ECO:0000256" key="3">
    <source>
        <dbReference type="ARBA" id="ARBA00022853"/>
    </source>
</evidence>
<evidence type="ECO:0000256" key="2">
    <source>
        <dbReference type="ARBA" id="ARBA00022737"/>
    </source>
</evidence>
<dbReference type="SUPFAM" id="SSF50978">
    <property type="entry name" value="WD40 repeat-like"/>
    <property type="match status" value="1"/>
</dbReference>
<gene>
    <name evidence="7" type="ORF">PACTADRAFT_75729</name>
</gene>
<evidence type="ECO:0000256" key="6">
    <source>
        <dbReference type="ARBA" id="ARBA00040563"/>
    </source>
</evidence>
<dbReference type="PANTHER" id="PTHR19854:SF1">
    <property type="entry name" value="GUANINE NUCLEOTIDE-BINDING PROTEIN SUBUNIT BETA-LIKE PROTEIN 1"/>
    <property type="match status" value="1"/>
</dbReference>
<dbReference type="AlphaFoldDB" id="A0A1E4TU65"/>
<accession>A0A1E4TU65</accession>
<dbReference type="EMBL" id="KV454014">
    <property type="protein sequence ID" value="ODV95218.1"/>
    <property type="molecule type" value="Genomic_DNA"/>
</dbReference>
<dbReference type="Proteomes" id="UP000094236">
    <property type="component" value="Unassembled WGS sequence"/>
</dbReference>